<dbReference type="GO" id="GO:0016787">
    <property type="term" value="F:hydrolase activity"/>
    <property type="evidence" value="ECO:0007669"/>
    <property type="project" value="UniProtKB-KW"/>
</dbReference>
<dbReference type="OrthoDB" id="1407586at2"/>
<keyword evidence="3" id="KW-0378">Hydrolase</keyword>
<name>Q11H90_CHESB</name>
<proteinExistence type="predicted"/>
<dbReference type="KEGG" id="mes:Meso_1842"/>
<dbReference type="GO" id="GO:0016831">
    <property type="term" value="F:carboxy-lyase activity"/>
    <property type="evidence" value="ECO:0007669"/>
    <property type="project" value="InterPro"/>
</dbReference>
<dbReference type="EMBL" id="CP000390">
    <property type="protein sequence ID" value="ABG63235.1"/>
    <property type="molecule type" value="Genomic_DNA"/>
</dbReference>
<dbReference type="InterPro" id="IPR032466">
    <property type="entry name" value="Metal_Hydrolase"/>
</dbReference>
<dbReference type="InterPro" id="IPR006680">
    <property type="entry name" value="Amidohydro-rel"/>
</dbReference>
<evidence type="ECO:0000259" key="2">
    <source>
        <dbReference type="Pfam" id="PF04909"/>
    </source>
</evidence>
<feature type="domain" description="Amidohydrolase-related" evidence="2">
    <location>
        <begin position="40"/>
        <end position="279"/>
    </location>
</feature>
<gene>
    <name evidence="3" type="ordered locus">Meso_1842</name>
</gene>
<organism evidence="3">
    <name type="scientific">Chelativorans sp. (strain BNC1)</name>
    <dbReference type="NCBI Taxonomy" id="266779"/>
    <lineage>
        <taxon>Bacteria</taxon>
        <taxon>Pseudomonadati</taxon>
        <taxon>Pseudomonadota</taxon>
        <taxon>Alphaproteobacteria</taxon>
        <taxon>Hyphomicrobiales</taxon>
        <taxon>Phyllobacteriaceae</taxon>
        <taxon>Chelativorans</taxon>
    </lineage>
</organism>
<sequence>MRIFDCRLRPPFGEFLTTSYFTDVPRITRMAAEMGLEAPASLAETSMELLFTEMDAAGVGVGLAAGRISPGLGNVSNASVRELCRLWPDRFVGLAVVDPGKAAEASAEIDRAMRDGFKGALIEPGLLGNALAIDDRRIYPFYSHCEDAGIPLFIMAGGNAGPDLSFTNPEHLDRVAADFPRLKLVSLHGSWPWVLQILHVCLRRQNVYLCPDMYLAGRMPGFEEYVRAANGFLSDRLLFGSSYPVLALDRAVKSVQQIGFRPEVLERIFFRNAAALLGL</sequence>
<evidence type="ECO:0000313" key="3">
    <source>
        <dbReference type="EMBL" id="ABG63235.1"/>
    </source>
</evidence>
<dbReference type="SUPFAM" id="SSF51556">
    <property type="entry name" value="Metallo-dependent hydrolases"/>
    <property type="match status" value="1"/>
</dbReference>
<dbReference type="STRING" id="266779.Meso_1842"/>
<dbReference type="Pfam" id="PF04909">
    <property type="entry name" value="Amidohydro_2"/>
    <property type="match status" value="1"/>
</dbReference>
<reference evidence="3" key="1">
    <citation type="submission" date="2006-06" db="EMBL/GenBank/DDBJ databases">
        <title>Complete sequence of chromosome of Chelativorans sp. BNC1.</title>
        <authorList>
            <consortium name="US DOE Joint Genome Institute"/>
            <person name="Copeland A."/>
            <person name="Lucas S."/>
            <person name="Lapidus A."/>
            <person name="Barry K."/>
            <person name="Detter J.C."/>
            <person name="Glavina del Rio T."/>
            <person name="Hammon N."/>
            <person name="Israni S."/>
            <person name="Dalin E."/>
            <person name="Tice H."/>
            <person name="Pitluck S."/>
            <person name="Chertkov O."/>
            <person name="Brettin T."/>
            <person name="Bruce D."/>
            <person name="Han C."/>
            <person name="Tapia R."/>
            <person name="Gilna P."/>
            <person name="Schmutz J."/>
            <person name="Larimer F."/>
            <person name="Land M."/>
            <person name="Hauser L."/>
            <person name="Kyrpides N."/>
            <person name="Mikhailova N."/>
            <person name="Richardson P."/>
        </authorList>
    </citation>
    <scope>NUCLEOTIDE SEQUENCE</scope>
    <source>
        <strain evidence="3">BNC1</strain>
    </source>
</reference>
<protein>
    <submittedName>
        <fullName evidence="3">Amidohydrolase 2</fullName>
    </submittedName>
</protein>
<dbReference type="Gene3D" id="3.20.20.140">
    <property type="entry name" value="Metal-dependent hydrolases"/>
    <property type="match status" value="1"/>
</dbReference>
<keyword evidence="1" id="KW-0456">Lyase</keyword>
<dbReference type="HOGENOM" id="CLU_044590_4_3_5"/>
<dbReference type="InterPro" id="IPR032465">
    <property type="entry name" value="ACMSD"/>
</dbReference>
<accession>Q11H90</accession>
<dbReference type="eggNOG" id="COG2159">
    <property type="taxonomic scope" value="Bacteria"/>
</dbReference>
<dbReference type="AlphaFoldDB" id="Q11H90"/>
<dbReference type="PANTHER" id="PTHR21240">
    <property type="entry name" value="2-AMINO-3-CARBOXYLMUCONATE-6-SEMIALDEHYDE DECARBOXYLASE"/>
    <property type="match status" value="1"/>
</dbReference>
<evidence type="ECO:0000256" key="1">
    <source>
        <dbReference type="ARBA" id="ARBA00023239"/>
    </source>
</evidence>